<evidence type="ECO:0000256" key="3">
    <source>
        <dbReference type="ARBA" id="ARBA00022989"/>
    </source>
</evidence>
<organism evidence="6 7">
    <name type="scientific">Periconia digitata</name>
    <dbReference type="NCBI Taxonomy" id="1303443"/>
    <lineage>
        <taxon>Eukaryota</taxon>
        <taxon>Fungi</taxon>
        <taxon>Dikarya</taxon>
        <taxon>Ascomycota</taxon>
        <taxon>Pezizomycotina</taxon>
        <taxon>Dothideomycetes</taxon>
        <taxon>Pleosporomycetidae</taxon>
        <taxon>Pleosporales</taxon>
        <taxon>Massarineae</taxon>
        <taxon>Periconiaceae</taxon>
        <taxon>Periconia</taxon>
    </lineage>
</organism>
<feature type="transmembrane region" description="Helical" evidence="5">
    <location>
        <begin position="324"/>
        <end position="341"/>
    </location>
</feature>
<gene>
    <name evidence="6" type="ORF">PDIGIT_LOCUS12220</name>
</gene>
<dbReference type="InterPro" id="IPR007568">
    <property type="entry name" value="RTA1"/>
</dbReference>
<feature type="transmembrane region" description="Helical" evidence="5">
    <location>
        <begin position="75"/>
        <end position="102"/>
    </location>
</feature>
<keyword evidence="7" id="KW-1185">Reference proteome</keyword>
<dbReference type="GO" id="GO:0016020">
    <property type="term" value="C:membrane"/>
    <property type="evidence" value="ECO:0007669"/>
    <property type="project" value="UniProtKB-SubCell"/>
</dbReference>
<evidence type="ECO:0000313" key="7">
    <source>
        <dbReference type="Proteomes" id="UP001152607"/>
    </source>
</evidence>
<keyword evidence="2 5" id="KW-0812">Transmembrane</keyword>
<evidence type="ECO:0000256" key="4">
    <source>
        <dbReference type="ARBA" id="ARBA00023136"/>
    </source>
</evidence>
<evidence type="ECO:0000256" key="5">
    <source>
        <dbReference type="SAM" id="Phobius"/>
    </source>
</evidence>
<dbReference type="EMBL" id="CAOQHR010000008">
    <property type="protein sequence ID" value="CAI6339080.1"/>
    <property type="molecule type" value="Genomic_DNA"/>
</dbReference>
<keyword evidence="4 5" id="KW-0472">Membrane</keyword>
<keyword evidence="3 5" id="KW-1133">Transmembrane helix</keyword>
<name>A0A9W4XSJ2_9PLEO</name>
<dbReference type="AlphaFoldDB" id="A0A9W4XSJ2"/>
<reference evidence="6" key="1">
    <citation type="submission" date="2023-01" db="EMBL/GenBank/DDBJ databases">
        <authorList>
            <person name="Van Ghelder C."/>
            <person name="Rancurel C."/>
        </authorList>
    </citation>
    <scope>NUCLEOTIDE SEQUENCE</scope>
    <source>
        <strain evidence="6">CNCM I-4278</strain>
    </source>
</reference>
<proteinExistence type="predicted"/>
<feature type="transmembrane region" description="Helical" evidence="5">
    <location>
        <begin position="261"/>
        <end position="281"/>
    </location>
</feature>
<protein>
    <submittedName>
        <fullName evidence="6">Uncharacterized protein</fullName>
    </submittedName>
</protein>
<evidence type="ECO:0000313" key="6">
    <source>
        <dbReference type="EMBL" id="CAI6339080.1"/>
    </source>
</evidence>
<feature type="transmembrane region" description="Helical" evidence="5">
    <location>
        <begin position="15"/>
        <end position="35"/>
    </location>
</feature>
<dbReference type="Proteomes" id="UP001152607">
    <property type="component" value="Unassembled WGS sequence"/>
</dbReference>
<evidence type="ECO:0000256" key="2">
    <source>
        <dbReference type="ARBA" id="ARBA00022692"/>
    </source>
</evidence>
<accession>A0A9W4XSJ2</accession>
<dbReference type="Pfam" id="PF04479">
    <property type="entry name" value="RTA1"/>
    <property type="match status" value="1"/>
</dbReference>
<comment type="subcellular location">
    <subcellularLocation>
        <location evidence="1">Membrane</location>
        <topology evidence="1">Multi-pass membrane protein</topology>
    </subcellularLocation>
</comment>
<evidence type="ECO:0000256" key="1">
    <source>
        <dbReference type="ARBA" id="ARBA00004141"/>
    </source>
</evidence>
<dbReference type="OrthoDB" id="3358017at2759"/>
<feature type="transmembrane region" description="Helical" evidence="5">
    <location>
        <begin position="160"/>
        <end position="185"/>
    </location>
</feature>
<dbReference type="PANTHER" id="PTHR31465:SF27">
    <property type="entry name" value="DOMAIN PROTEIN, PUTATIVE (AFU_ORTHOLOGUE AFUA_3G01030)-RELATED"/>
    <property type="match status" value="1"/>
</dbReference>
<dbReference type="PANTHER" id="PTHR31465">
    <property type="entry name" value="PROTEIN RTA1-RELATED"/>
    <property type="match status" value="1"/>
</dbReference>
<sequence>MTKPRADLYYYTPTFTGAVITASIFCVLAIIHAGLLFRTKTWFCTPLLIGALCEVVGFTARAYSHSNKTYSTTNAGPLIALIIQACLILLAPVLFSATVYMFLGRIMRATGQTALSPLNIRYLTKIFVWCDIILLNLQSTGASLFTNSRGKAWMSDLGRAIVLVGLVAQIGTFGFFVTVAGRWHWRMNNLHPRSIAMGGFRWERPIYMLYGVSAIITGRNLYRVTEFAMGGKLIFFGHCWRVVADRFIIEDGYLNVNEWPVYALDAAFMIVVLSICAFWYVGNIHERNQRRESVELMVQGESIGEGRAKEKDVAEAKAKAKASAVLNIVFLGVPGLVLGLLKRRRT</sequence>
<feature type="transmembrane region" description="Helical" evidence="5">
    <location>
        <begin position="122"/>
        <end position="140"/>
    </location>
</feature>
<feature type="transmembrane region" description="Helical" evidence="5">
    <location>
        <begin position="42"/>
        <end position="63"/>
    </location>
</feature>
<comment type="caution">
    <text evidence="6">The sequence shown here is derived from an EMBL/GenBank/DDBJ whole genome shotgun (WGS) entry which is preliminary data.</text>
</comment>